<keyword evidence="9" id="KW-0966">Cell projection</keyword>
<organism evidence="9 10">
    <name type="scientific">Clostridium oceanicum</name>
    <dbReference type="NCBI Taxonomy" id="1543"/>
    <lineage>
        <taxon>Bacteria</taxon>
        <taxon>Bacillati</taxon>
        <taxon>Bacillota</taxon>
        <taxon>Clostridia</taxon>
        <taxon>Eubacteriales</taxon>
        <taxon>Clostridiaceae</taxon>
        <taxon>Clostridium</taxon>
    </lineage>
</organism>
<protein>
    <recommendedName>
        <fullName evidence="3 6">Flagellar basal body rod protein FlgB</fullName>
    </recommendedName>
</protein>
<dbReference type="PIRSF" id="PIRSF002889">
    <property type="entry name" value="Rod_FlgB"/>
    <property type="match status" value="1"/>
</dbReference>
<comment type="function">
    <text evidence="5 6">Structural component of flagellum, the bacterial motility apparatus. Part of the rod structure of flagellar basal body.</text>
</comment>
<dbReference type="PROSITE" id="PS00588">
    <property type="entry name" value="FLAGELLA_BB_ROD"/>
    <property type="match status" value="1"/>
</dbReference>
<dbReference type="InterPro" id="IPR019776">
    <property type="entry name" value="Flagellar_basal_body_rod_CS"/>
</dbReference>
<dbReference type="RefSeq" id="WP_343763554.1">
    <property type="nucleotide sequence ID" value="NZ_BAAACG010000019.1"/>
</dbReference>
<sequence length="135" mass="15090">MEIGDASNSQIMYSMLKKGLDAYSHRGKVTANNIANMNTPGYKRHYVTFEDSLNESVNNIRLKKTNEKHMNGGKGAEFGESQEMIDKSSSMKSDGNNVDVDSEETNQAANQLMYNALITEANKKLSETRYIINGR</sequence>
<evidence type="ECO:0000256" key="5">
    <source>
        <dbReference type="ARBA" id="ARBA00024934"/>
    </source>
</evidence>
<dbReference type="NCBIfam" id="TIGR01396">
    <property type="entry name" value="FlgB"/>
    <property type="match status" value="1"/>
</dbReference>
<evidence type="ECO:0000256" key="2">
    <source>
        <dbReference type="ARBA" id="ARBA00009677"/>
    </source>
</evidence>
<evidence type="ECO:0000313" key="9">
    <source>
        <dbReference type="EMBL" id="GAA0746309.1"/>
    </source>
</evidence>
<gene>
    <name evidence="9" type="primary">flgB</name>
    <name evidence="9" type="ORF">GCM10008906_33770</name>
</gene>
<dbReference type="InterPro" id="IPR001444">
    <property type="entry name" value="Flag_bb_rod_N"/>
</dbReference>
<accession>A0ABP3V131</accession>
<keyword evidence="9" id="KW-0969">Cilium</keyword>
<evidence type="ECO:0000256" key="3">
    <source>
        <dbReference type="ARBA" id="ARBA00014376"/>
    </source>
</evidence>
<comment type="caution">
    <text evidence="9">The sequence shown here is derived from an EMBL/GenBank/DDBJ whole genome shotgun (WGS) entry which is preliminary data.</text>
</comment>
<dbReference type="PANTHER" id="PTHR30435">
    <property type="entry name" value="FLAGELLAR PROTEIN"/>
    <property type="match status" value="1"/>
</dbReference>
<evidence type="ECO:0000256" key="6">
    <source>
        <dbReference type="PIRNR" id="PIRNR002889"/>
    </source>
</evidence>
<evidence type="ECO:0000256" key="7">
    <source>
        <dbReference type="SAM" id="MobiDB-lite"/>
    </source>
</evidence>
<dbReference type="Proteomes" id="UP001501510">
    <property type="component" value="Unassembled WGS sequence"/>
</dbReference>
<evidence type="ECO:0000256" key="4">
    <source>
        <dbReference type="ARBA" id="ARBA00023143"/>
    </source>
</evidence>
<comment type="subcellular location">
    <subcellularLocation>
        <location evidence="1 6">Bacterial flagellum basal body</location>
    </subcellularLocation>
</comment>
<dbReference type="NCBIfam" id="NF009266">
    <property type="entry name" value="PRK12623.1"/>
    <property type="match status" value="1"/>
</dbReference>
<keyword evidence="9" id="KW-0282">Flagellum</keyword>
<feature type="domain" description="Flagellar basal body rod protein N-terminal" evidence="8">
    <location>
        <begin position="22"/>
        <end position="43"/>
    </location>
</feature>
<dbReference type="InterPro" id="IPR006300">
    <property type="entry name" value="FlgB"/>
</dbReference>
<keyword evidence="10" id="KW-1185">Reference proteome</keyword>
<name>A0ABP3V131_9CLOT</name>
<feature type="region of interest" description="Disordered" evidence="7">
    <location>
        <begin position="65"/>
        <end position="101"/>
    </location>
</feature>
<reference evidence="10" key="1">
    <citation type="journal article" date="2019" name="Int. J. Syst. Evol. Microbiol.">
        <title>The Global Catalogue of Microorganisms (GCM) 10K type strain sequencing project: providing services to taxonomists for standard genome sequencing and annotation.</title>
        <authorList>
            <consortium name="The Broad Institute Genomics Platform"/>
            <consortium name="The Broad Institute Genome Sequencing Center for Infectious Disease"/>
            <person name="Wu L."/>
            <person name="Ma J."/>
        </authorList>
    </citation>
    <scope>NUCLEOTIDE SEQUENCE [LARGE SCALE GENOMIC DNA]</scope>
    <source>
        <strain evidence="10">JCM 1407</strain>
    </source>
</reference>
<evidence type="ECO:0000256" key="1">
    <source>
        <dbReference type="ARBA" id="ARBA00004117"/>
    </source>
</evidence>
<feature type="compositionally biased region" description="Polar residues" evidence="7">
    <location>
        <begin position="87"/>
        <end position="96"/>
    </location>
</feature>
<evidence type="ECO:0000313" key="10">
    <source>
        <dbReference type="Proteomes" id="UP001501510"/>
    </source>
</evidence>
<comment type="subunit">
    <text evidence="6">The basal body constitutes a major portion of the flagellar organelle and consists of a number of rings mounted on a central rod.</text>
</comment>
<evidence type="ECO:0000259" key="8">
    <source>
        <dbReference type="Pfam" id="PF00460"/>
    </source>
</evidence>
<keyword evidence="4 6" id="KW-0975">Bacterial flagellum</keyword>
<dbReference type="PANTHER" id="PTHR30435:SF12">
    <property type="entry name" value="FLAGELLAR BASAL BODY ROD PROTEIN FLGB"/>
    <property type="match status" value="1"/>
</dbReference>
<comment type="similarity">
    <text evidence="2 6">Belongs to the flagella basal body rod proteins family.</text>
</comment>
<dbReference type="Pfam" id="PF00460">
    <property type="entry name" value="Flg_bb_rod"/>
    <property type="match status" value="1"/>
</dbReference>
<proteinExistence type="inferred from homology"/>
<dbReference type="EMBL" id="BAAACG010000019">
    <property type="protein sequence ID" value="GAA0746309.1"/>
    <property type="molecule type" value="Genomic_DNA"/>
</dbReference>